<dbReference type="RefSeq" id="WP_211853963.1">
    <property type="nucleotide sequence ID" value="NZ_JAAGBB010000021.1"/>
</dbReference>
<accession>A0ABS5F156</accession>
<gene>
    <name evidence="1" type="ORF">GXW71_18160</name>
</gene>
<evidence type="ECO:0000313" key="1">
    <source>
        <dbReference type="EMBL" id="MBR0666291.1"/>
    </source>
</evidence>
<comment type="caution">
    <text evidence="1">The sequence shown here is derived from an EMBL/GenBank/DDBJ whole genome shotgun (WGS) entry which is preliminary data.</text>
</comment>
<sequence length="121" mass="12847">MSTASRIAILRAVPDIAPPRIAVPCIAAAIALAALLSWRAEAAPSLEYGPEAELRFVEACIGDPAMTPAACRSLMEGLQHRLGYAGFLEFISSEPDAAPIAIPRQAVPLDGRRWASPRLVD</sequence>
<proteinExistence type="predicted"/>
<reference evidence="2" key="1">
    <citation type="journal article" date="2021" name="Syst. Appl. Microbiol.">
        <title>Roseomonas hellenica sp. nov., isolated from roots of wild-growing Alkanna tinctoria.</title>
        <authorList>
            <person name="Rat A."/>
            <person name="Naranjo H.D."/>
            <person name="Lebbe L."/>
            <person name="Cnockaert M."/>
            <person name="Krigas N."/>
            <person name="Grigoriadou K."/>
            <person name="Maloupa E."/>
            <person name="Willems A."/>
        </authorList>
    </citation>
    <scope>NUCLEOTIDE SEQUENCE [LARGE SCALE GENOMIC DNA]</scope>
    <source>
        <strain evidence="2">LMG 31523</strain>
    </source>
</reference>
<dbReference type="Proteomes" id="UP001196870">
    <property type="component" value="Unassembled WGS sequence"/>
</dbReference>
<organism evidence="1 2">
    <name type="scientific">Plastoroseomonas hellenica</name>
    <dbReference type="NCBI Taxonomy" id="2687306"/>
    <lineage>
        <taxon>Bacteria</taxon>
        <taxon>Pseudomonadati</taxon>
        <taxon>Pseudomonadota</taxon>
        <taxon>Alphaproteobacteria</taxon>
        <taxon>Acetobacterales</taxon>
        <taxon>Acetobacteraceae</taxon>
        <taxon>Plastoroseomonas</taxon>
    </lineage>
</organism>
<dbReference type="EMBL" id="JAAGBB010000021">
    <property type="protein sequence ID" value="MBR0666291.1"/>
    <property type="molecule type" value="Genomic_DNA"/>
</dbReference>
<keyword evidence="2" id="KW-1185">Reference proteome</keyword>
<name>A0ABS5F156_9PROT</name>
<evidence type="ECO:0000313" key="2">
    <source>
        <dbReference type="Proteomes" id="UP001196870"/>
    </source>
</evidence>
<protein>
    <submittedName>
        <fullName evidence="1">Uncharacterized protein</fullName>
    </submittedName>
</protein>